<comment type="caution">
    <text evidence="2">The sequence shown here is derived from an EMBL/GenBank/DDBJ whole genome shotgun (WGS) entry which is preliminary data.</text>
</comment>
<dbReference type="GO" id="GO:0003677">
    <property type="term" value="F:DNA binding"/>
    <property type="evidence" value="ECO:0007669"/>
    <property type="project" value="InterPro"/>
</dbReference>
<keyword evidence="1" id="KW-0233">DNA recombination</keyword>
<organism evidence="2 3">
    <name type="scientific">Cupriavidus yeoncheonensis</name>
    <dbReference type="NCBI Taxonomy" id="1462994"/>
    <lineage>
        <taxon>Bacteria</taxon>
        <taxon>Pseudomonadati</taxon>
        <taxon>Pseudomonadota</taxon>
        <taxon>Betaproteobacteria</taxon>
        <taxon>Burkholderiales</taxon>
        <taxon>Burkholderiaceae</taxon>
        <taxon>Cupriavidus</taxon>
    </lineage>
</organism>
<dbReference type="SUPFAM" id="SSF56349">
    <property type="entry name" value="DNA breaking-rejoining enzymes"/>
    <property type="match status" value="1"/>
</dbReference>
<dbReference type="InterPro" id="IPR013762">
    <property type="entry name" value="Integrase-like_cat_sf"/>
</dbReference>
<dbReference type="Proteomes" id="UP000672934">
    <property type="component" value="Unassembled WGS sequence"/>
</dbReference>
<reference evidence="2" key="1">
    <citation type="submission" date="2021-03" db="EMBL/GenBank/DDBJ databases">
        <authorList>
            <person name="Peeters C."/>
        </authorList>
    </citation>
    <scope>NUCLEOTIDE SEQUENCE</scope>
    <source>
        <strain evidence="2">LMG 31506</strain>
    </source>
</reference>
<dbReference type="RefSeq" id="WP_211945057.1">
    <property type="nucleotide sequence ID" value="NZ_CAJPUY010000001.1"/>
</dbReference>
<evidence type="ECO:0000313" key="3">
    <source>
        <dbReference type="Proteomes" id="UP000672934"/>
    </source>
</evidence>
<evidence type="ECO:0008006" key="4">
    <source>
        <dbReference type="Google" id="ProtNLM"/>
    </source>
</evidence>
<proteinExistence type="predicted"/>
<name>A0A916NBR1_9BURK</name>
<protein>
    <recommendedName>
        <fullName evidence="4">Site-specific integrase</fullName>
    </recommendedName>
</protein>
<dbReference type="GO" id="GO:0015074">
    <property type="term" value="P:DNA integration"/>
    <property type="evidence" value="ECO:0007669"/>
    <property type="project" value="InterPro"/>
</dbReference>
<dbReference type="AlphaFoldDB" id="A0A916NBR1"/>
<dbReference type="Gene3D" id="1.10.443.10">
    <property type="entry name" value="Intergrase catalytic core"/>
    <property type="match status" value="1"/>
</dbReference>
<dbReference type="GO" id="GO:0006310">
    <property type="term" value="P:DNA recombination"/>
    <property type="evidence" value="ECO:0007669"/>
    <property type="project" value="UniProtKB-KW"/>
</dbReference>
<dbReference type="EMBL" id="CAJPUY010000001">
    <property type="protein sequence ID" value="CAG2126522.1"/>
    <property type="molecule type" value="Genomic_DNA"/>
</dbReference>
<accession>A0A916NBR1</accession>
<dbReference type="InterPro" id="IPR011010">
    <property type="entry name" value="DNA_brk_join_enz"/>
</dbReference>
<evidence type="ECO:0000256" key="1">
    <source>
        <dbReference type="ARBA" id="ARBA00023172"/>
    </source>
</evidence>
<sequence length="321" mass="36916">MQQTRYINLTVGELLKRYGELIFGRRKDTTEVIQRCFVGLALLLDVPVSELDGRRIAAWREHRQVDREVSTIINYTALLRQILAFAWGFDFLAQISPAELPTLPPSPPRQFLKLTSEDHCAILHELNVRTEALRRRRDQGNANLALRHRPALPDLRQQVFVDHLLVIYLFLREVGAGYGLAVRVPWSDVDLDEKEWTQTSRDGTRWRLPLSDLAWETLGQWRQQCPGNALVFPGQNPDGQPLSIESAWLHLLRHGGLPIVTLENLRRDFIKRIAEQGATSQQQFYLTGRYPRRVFGKPGPALEIEQLRQIVNKASRALLQN</sequence>
<gene>
    <name evidence="2" type="ORF">LMG31506_00006</name>
</gene>
<evidence type="ECO:0000313" key="2">
    <source>
        <dbReference type="EMBL" id="CAG2126522.1"/>
    </source>
</evidence>
<keyword evidence="3" id="KW-1185">Reference proteome</keyword>